<evidence type="ECO:0000313" key="1">
    <source>
        <dbReference type="EMBL" id="JAH76342.1"/>
    </source>
</evidence>
<protein>
    <submittedName>
        <fullName evidence="1">Uncharacterized protein</fullName>
    </submittedName>
</protein>
<accession>A0A0E9VE61</accession>
<reference evidence="1" key="2">
    <citation type="journal article" date="2015" name="Fish Shellfish Immunol.">
        <title>Early steps in the European eel (Anguilla anguilla)-Vibrio vulnificus interaction in the gills: Role of the RtxA13 toxin.</title>
        <authorList>
            <person name="Callol A."/>
            <person name="Pajuelo D."/>
            <person name="Ebbesson L."/>
            <person name="Teles M."/>
            <person name="MacKenzie S."/>
            <person name="Amaro C."/>
        </authorList>
    </citation>
    <scope>NUCLEOTIDE SEQUENCE</scope>
</reference>
<dbReference type="AlphaFoldDB" id="A0A0E9VE61"/>
<sequence length="20" mass="2399">MRGIFQCSFINSALEVFCFW</sequence>
<dbReference type="EMBL" id="GBXM01032235">
    <property type="protein sequence ID" value="JAH76342.1"/>
    <property type="molecule type" value="Transcribed_RNA"/>
</dbReference>
<organism evidence="1">
    <name type="scientific">Anguilla anguilla</name>
    <name type="common">European freshwater eel</name>
    <name type="synonym">Muraena anguilla</name>
    <dbReference type="NCBI Taxonomy" id="7936"/>
    <lineage>
        <taxon>Eukaryota</taxon>
        <taxon>Metazoa</taxon>
        <taxon>Chordata</taxon>
        <taxon>Craniata</taxon>
        <taxon>Vertebrata</taxon>
        <taxon>Euteleostomi</taxon>
        <taxon>Actinopterygii</taxon>
        <taxon>Neopterygii</taxon>
        <taxon>Teleostei</taxon>
        <taxon>Anguilliformes</taxon>
        <taxon>Anguillidae</taxon>
        <taxon>Anguilla</taxon>
    </lineage>
</organism>
<proteinExistence type="predicted"/>
<name>A0A0E9VE61_ANGAN</name>
<reference evidence="1" key="1">
    <citation type="submission" date="2014-11" db="EMBL/GenBank/DDBJ databases">
        <authorList>
            <person name="Amaro Gonzalez C."/>
        </authorList>
    </citation>
    <scope>NUCLEOTIDE SEQUENCE</scope>
</reference>